<evidence type="ECO:0000313" key="3">
    <source>
        <dbReference type="EMBL" id="KAK1573345.1"/>
    </source>
</evidence>
<proteinExistence type="predicted"/>
<sequence length="533" mass="58727">MSAVVYCGKRSSSIFADELLPPSPSSHHHHSGSPAPKRSRFSPPPHHRRDALLHQLRAAFPGMDPQLLERALEASGDDLDSAIKSLKELNLESTQAVLSATASENGQPTAAQPSVEGTITNGGLDTATEHQPAAEHQATNSGPEWVELFVREMSNASDMDDARARASRALEALTKSIVDGAGAAAAQSLHQENMLLKEQMTAVLSQNAVLKRAVAIQHERQKEYDERSNEVQGLKQLVLQYQEQLRTLEINNYALQMHLKQAQQSNSMPGRYNPDPPLHTMTAAVADRRKRRAGAFLEDPSAVLPQLLAKRGRCSPTSAARAVEDLGISLEYDPLDALQLIFPDADPQLLRGYFEASGNVLDAAIRGFKDHLASGSETASAGAASSRAASGGPELNTPTNGTEWAELIVKEMLSASDMIDAKNRAFRILELLEKSTSRCITPDEQKIREEHKILKQMLVTLVPQNSILKRGFLIQHNRLKDYHDMVQERSQFKEIVDKYQNQIKALEERNYVLSYHLAQSKDSTSGHHNPDVF</sequence>
<feature type="compositionally biased region" description="Basic residues" evidence="1">
    <location>
        <begin position="26"/>
        <end position="47"/>
    </location>
</feature>
<dbReference type="PANTHER" id="PTHR31245">
    <property type="entry name" value="UBIQUITIN SYSTEM COMPONENT CUE PROTEIN"/>
    <property type="match status" value="1"/>
</dbReference>
<dbReference type="AlphaFoldDB" id="A0AAD8V0J4"/>
<feature type="region of interest" description="Disordered" evidence="1">
    <location>
        <begin position="17"/>
        <end position="47"/>
    </location>
</feature>
<dbReference type="PANTHER" id="PTHR31245:SF1">
    <property type="entry name" value="UBIQUITIN SYSTEM COMPONENT CUE PROTEIN"/>
    <property type="match status" value="1"/>
</dbReference>
<dbReference type="Gene3D" id="1.10.8.10">
    <property type="entry name" value="DNA helicase RuvA subunit, C-terminal domain"/>
    <property type="match status" value="1"/>
</dbReference>
<dbReference type="GO" id="GO:0043130">
    <property type="term" value="F:ubiquitin binding"/>
    <property type="evidence" value="ECO:0007669"/>
    <property type="project" value="InterPro"/>
</dbReference>
<feature type="region of interest" description="Disordered" evidence="1">
    <location>
        <begin position="99"/>
        <end position="143"/>
    </location>
</feature>
<dbReference type="Proteomes" id="UP001231189">
    <property type="component" value="Unassembled WGS sequence"/>
</dbReference>
<name>A0AAD8V0J4_LOLMU</name>
<dbReference type="CDD" id="cd14279">
    <property type="entry name" value="CUE"/>
    <property type="match status" value="2"/>
</dbReference>
<dbReference type="Pfam" id="PF02845">
    <property type="entry name" value="CUE"/>
    <property type="match status" value="1"/>
</dbReference>
<reference evidence="3" key="1">
    <citation type="submission" date="2023-07" db="EMBL/GenBank/DDBJ databases">
        <title>A chromosome-level genome assembly of Lolium multiflorum.</title>
        <authorList>
            <person name="Chen Y."/>
            <person name="Copetti D."/>
            <person name="Kolliker R."/>
            <person name="Studer B."/>
        </authorList>
    </citation>
    <scope>NUCLEOTIDE SEQUENCE</scope>
    <source>
        <strain evidence="3">02402/16</strain>
        <tissue evidence="3">Leaf</tissue>
    </source>
</reference>
<dbReference type="EMBL" id="JAUUTY010000874">
    <property type="protein sequence ID" value="KAK1573345.1"/>
    <property type="molecule type" value="Genomic_DNA"/>
</dbReference>
<gene>
    <name evidence="3" type="ORF">QYE76_007591</name>
</gene>
<dbReference type="InterPro" id="IPR003892">
    <property type="entry name" value="CUE"/>
</dbReference>
<keyword evidence="4" id="KW-1185">Reference proteome</keyword>
<feature type="domain" description="CUE" evidence="2">
    <location>
        <begin position="48"/>
        <end position="91"/>
    </location>
</feature>
<protein>
    <recommendedName>
        <fullName evidence="2">CUE domain-containing protein</fullName>
    </recommendedName>
</protein>
<evidence type="ECO:0000259" key="2">
    <source>
        <dbReference type="PROSITE" id="PS51140"/>
    </source>
</evidence>
<feature type="compositionally biased region" description="Polar residues" evidence="1">
    <location>
        <begin position="99"/>
        <end position="123"/>
    </location>
</feature>
<evidence type="ECO:0000256" key="1">
    <source>
        <dbReference type="SAM" id="MobiDB-lite"/>
    </source>
</evidence>
<comment type="caution">
    <text evidence="3">The sequence shown here is derived from an EMBL/GenBank/DDBJ whole genome shotgun (WGS) entry which is preliminary data.</text>
</comment>
<dbReference type="SUPFAM" id="SSF46934">
    <property type="entry name" value="UBA-like"/>
    <property type="match status" value="1"/>
</dbReference>
<dbReference type="PROSITE" id="PS51140">
    <property type="entry name" value="CUE"/>
    <property type="match status" value="1"/>
</dbReference>
<accession>A0AAD8V0J4</accession>
<evidence type="ECO:0000313" key="4">
    <source>
        <dbReference type="Proteomes" id="UP001231189"/>
    </source>
</evidence>
<organism evidence="3 4">
    <name type="scientific">Lolium multiflorum</name>
    <name type="common">Italian ryegrass</name>
    <name type="synonym">Lolium perenne subsp. multiflorum</name>
    <dbReference type="NCBI Taxonomy" id="4521"/>
    <lineage>
        <taxon>Eukaryota</taxon>
        <taxon>Viridiplantae</taxon>
        <taxon>Streptophyta</taxon>
        <taxon>Embryophyta</taxon>
        <taxon>Tracheophyta</taxon>
        <taxon>Spermatophyta</taxon>
        <taxon>Magnoliopsida</taxon>
        <taxon>Liliopsida</taxon>
        <taxon>Poales</taxon>
        <taxon>Poaceae</taxon>
        <taxon>BOP clade</taxon>
        <taxon>Pooideae</taxon>
        <taxon>Poodae</taxon>
        <taxon>Poeae</taxon>
        <taxon>Poeae Chloroplast Group 2 (Poeae type)</taxon>
        <taxon>Loliodinae</taxon>
        <taxon>Loliinae</taxon>
        <taxon>Lolium</taxon>
    </lineage>
</organism>
<dbReference type="SMART" id="SM00546">
    <property type="entry name" value="CUE"/>
    <property type="match status" value="1"/>
</dbReference>
<dbReference type="InterPro" id="IPR009060">
    <property type="entry name" value="UBA-like_sf"/>
</dbReference>